<evidence type="ECO:0000256" key="1">
    <source>
        <dbReference type="ARBA" id="ARBA00004571"/>
    </source>
</evidence>
<evidence type="ECO:0000256" key="15">
    <source>
        <dbReference type="SAM" id="SignalP"/>
    </source>
</evidence>
<dbReference type="InterPro" id="IPR054765">
    <property type="entry name" value="SLBB_dom"/>
</dbReference>
<dbReference type="Pfam" id="PF02563">
    <property type="entry name" value="Poly_export"/>
    <property type="match status" value="1"/>
</dbReference>
<dbReference type="InterPro" id="IPR049712">
    <property type="entry name" value="Poly_export"/>
</dbReference>
<keyword evidence="10" id="KW-0626">Porin</keyword>
<evidence type="ECO:0000256" key="8">
    <source>
        <dbReference type="ARBA" id="ARBA00023047"/>
    </source>
</evidence>
<evidence type="ECO:0000256" key="14">
    <source>
        <dbReference type="ARBA" id="ARBA00023288"/>
    </source>
</evidence>
<keyword evidence="8" id="KW-0625">Polysaccharide transport</keyword>
<dbReference type="PROSITE" id="PS51257">
    <property type="entry name" value="PROKAR_LIPOPROTEIN"/>
    <property type="match status" value="1"/>
</dbReference>
<feature type="domain" description="Soluble ligand binding" evidence="17">
    <location>
        <begin position="299"/>
        <end position="352"/>
    </location>
</feature>
<dbReference type="EMBL" id="PYMC01000004">
    <property type="protein sequence ID" value="PSW05748.1"/>
    <property type="molecule type" value="Genomic_DNA"/>
</dbReference>
<dbReference type="Pfam" id="PF22461">
    <property type="entry name" value="SLBB_2"/>
    <property type="match status" value="1"/>
</dbReference>
<feature type="domain" description="SLBB" evidence="18">
    <location>
        <begin position="497"/>
        <end position="577"/>
    </location>
</feature>
<evidence type="ECO:0000256" key="3">
    <source>
        <dbReference type="ARBA" id="ARBA00022448"/>
    </source>
</evidence>
<dbReference type="AlphaFoldDB" id="A0A2T3N0I9"/>
<dbReference type="Pfam" id="PF10531">
    <property type="entry name" value="SLBB"/>
    <property type="match status" value="5"/>
</dbReference>
<evidence type="ECO:0000256" key="10">
    <source>
        <dbReference type="ARBA" id="ARBA00023114"/>
    </source>
</evidence>
<comment type="caution">
    <text evidence="19">The sequence shown here is derived from an EMBL/GenBank/DDBJ whole genome shotgun (WGS) entry which is preliminary data.</text>
</comment>
<protein>
    <submittedName>
        <fullName evidence="19">Sugar ABC transporter substrate-binding protein</fullName>
    </submittedName>
</protein>
<evidence type="ECO:0000256" key="11">
    <source>
        <dbReference type="ARBA" id="ARBA00023136"/>
    </source>
</evidence>
<evidence type="ECO:0000256" key="6">
    <source>
        <dbReference type="ARBA" id="ARBA00022692"/>
    </source>
</evidence>
<dbReference type="InterPro" id="IPR019554">
    <property type="entry name" value="Soluble_ligand-bd"/>
</dbReference>
<keyword evidence="14" id="KW-0449">Lipoprotein</keyword>
<feature type="domain" description="Soluble ligand binding" evidence="17">
    <location>
        <begin position="395"/>
        <end position="436"/>
    </location>
</feature>
<evidence type="ECO:0000313" key="19">
    <source>
        <dbReference type="EMBL" id="PSW05748.1"/>
    </source>
</evidence>
<organism evidence="19 20">
    <name type="scientific">Photobacterium lipolyticum</name>
    <dbReference type="NCBI Taxonomy" id="266810"/>
    <lineage>
        <taxon>Bacteria</taxon>
        <taxon>Pseudomonadati</taxon>
        <taxon>Pseudomonadota</taxon>
        <taxon>Gammaproteobacteria</taxon>
        <taxon>Vibrionales</taxon>
        <taxon>Vibrionaceae</taxon>
        <taxon>Photobacterium</taxon>
    </lineage>
</organism>
<dbReference type="OrthoDB" id="9808948at2"/>
<proteinExistence type="inferred from homology"/>
<dbReference type="GO" id="GO:0015159">
    <property type="term" value="F:polysaccharide transmembrane transporter activity"/>
    <property type="evidence" value="ECO:0007669"/>
    <property type="project" value="InterPro"/>
</dbReference>
<gene>
    <name evidence="19" type="ORF">C9I89_08435</name>
</gene>
<accession>A0A2T3N0I9</accession>
<dbReference type="Gene3D" id="3.10.560.10">
    <property type="entry name" value="Outer membrane lipoprotein wza domain like"/>
    <property type="match status" value="6"/>
</dbReference>
<name>A0A2T3N0I9_9GAMM</name>
<dbReference type="GO" id="GO:0015288">
    <property type="term" value="F:porin activity"/>
    <property type="evidence" value="ECO:0007669"/>
    <property type="project" value="UniProtKB-KW"/>
</dbReference>
<keyword evidence="20" id="KW-1185">Reference proteome</keyword>
<comment type="similarity">
    <text evidence="2">Belongs to the BexD/CtrA/VexA family.</text>
</comment>
<evidence type="ECO:0000256" key="12">
    <source>
        <dbReference type="ARBA" id="ARBA00023139"/>
    </source>
</evidence>
<keyword evidence="11" id="KW-0472">Membrane</keyword>
<evidence type="ECO:0000259" key="18">
    <source>
        <dbReference type="Pfam" id="PF22461"/>
    </source>
</evidence>
<evidence type="ECO:0000256" key="2">
    <source>
        <dbReference type="ARBA" id="ARBA00009450"/>
    </source>
</evidence>
<reference evidence="19 20" key="1">
    <citation type="submission" date="2018-03" db="EMBL/GenBank/DDBJ databases">
        <title>Whole genome sequencing of Histamine producing bacteria.</title>
        <authorList>
            <person name="Butler K."/>
        </authorList>
    </citation>
    <scope>NUCLEOTIDE SEQUENCE [LARGE SCALE GENOMIC DNA]</scope>
    <source>
        <strain evidence="19 20">DSM 16190</strain>
    </source>
</reference>
<dbReference type="Proteomes" id="UP000240904">
    <property type="component" value="Unassembled WGS sequence"/>
</dbReference>
<dbReference type="InterPro" id="IPR003715">
    <property type="entry name" value="Poly_export_N"/>
</dbReference>
<evidence type="ECO:0000256" key="7">
    <source>
        <dbReference type="ARBA" id="ARBA00022729"/>
    </source>
</evidence>
<dbReference type="GO" id="GO:0006811">
    <property type="term" value="P:monoatomic ion transport"/>
    <property type="evidence" value="ECO:0007669"/>
    <property type="project" value="UniProtKB-KW"/>
</dbReference>
<feature type="domain" description="Soluble ligand binding" evidence="17">
    <location>
        <begin position="105"/>
        <end position="153"/>
    </location>
</feature>
<evidence type="ECO:0000313" key="20">
    <source>
        <dbReference type="Proteomes" id="UP000240904"/>
    </source>
</evidence>
<keyword evidence="3" id="KW-0813">Transport</keyword>
<keyword evidence="13" id="KW-0998">Cell outer membrane</keyword>
<evidence type="ECO:0000256" key="9">
    <source>
        <dbReference type="ARBA" id="ARBA00023065"/>
    </source>
</evidence>
<keyword evidence="4" id="KW-1134">Transmembrane beta strand</keyword>
<feature type="domain" description="Soluble ligand binding" evidence="17">
    <location>
        <begin position="211"/>
        <end position="254"/>
    </location>
</feature>
<keyword evidence="12" id="KW-0564">Palmitate</keyword>
<evidence type="ECO:0000259" key="16">
    <source>
        <dbReference type="Pfam" id="PF02563"/>
    </source>
</evidence>
<evidence type="ECO:0000259" key="17">
    <source>
        <dbReference type="Pfam" id="PF10531"/>
    </source>
</evidence>
<evidence type="ECO:0000256" key="13">
    <source>
        <dbReference type="ARBA" id="ARBA00023237"/>
    </source>
</evidence>
<feature type="chain" id="PRO_5015685066" evidence="15">
    <location>
        <begin position="23"/>
        <end position="704"/>
    </location>
</feature>
<comment type="subcellular location">
    <subcellularLocation>
        <location evidence="1">Cell outer membrane</location>
        <topology evidence="1">Multi-pass membrane protein</topology>
    </subcellularLocation>
</comment>
<dbReference type="GO" id="GO:0009279">
    <property type="term" value="C:cell outer membrane"/>
    <property type="evidence" value="ECO:0007669"/>
    <property type="project" value="UniProtKB-SubCell"/>
</dbReference>
<evidence type="ECO:0000256" key="4">
    <source>
        <dbReference type="ARBA" id="ARBA00022452"/>
    </source>
</evidence>
<keyword evidence="7 15" id="KW-0732">Signal</keyword>
<feature type="domain" description="Polysaccharide export protein N-terminal" evidence="16">
    <location>
        <begin position="25"/>
        <end position="96"/>
    </location>
</feature>
<keyword evidence="6" id="KW-0812">Transmembrane</keyword>
<feature type="domain" description="Soluble ligand binding" evidence="17">
    <location>
        <begin position="594"/>
        <end position="636"/>
    </location>
</feature>
<dbReference type="Gene3D" id="3.30.1950.10">
    <property type="entry name" value="wza like domain"/>
    <property type="match status" value="1"/>
</dbReference>
<dbReference type="PANTHER" id="PTHR33619:SF3">
    <property type="entry name" value="POLYSACCHARIDE EXPORT PROTEIN GFCE-RELATED"/>
    <property type="match status" value="1"/>
</dbReference>
<keyword evidence="9" id="KW-0406">Ion transport</keyword>
<dbReference type="GO" id="GO:0046930">
    <property type="term" value="C:pore complex"/>
    <property type="evidence" value="ECO:0007669"/>
    <property type="project" value="UniProtKB-KW"/>
</dbReference>
<evidence type="ECO:0000256" key="5">
    <source>
        <dbReference type="ARBA" id="ARBA00022597"/>
    </source>
</evidence>
<sequence>MFRFIARVLCMSLLFISCFTSASVSKPAKVQVGDLIAVFLPGEENLQQDLNVDKQGRITLPEVGTVTVAGLTEAELKALVKEKLGGVFRDLMHLSVYVKETRLLVQVLGYVDKPGQVLLPASAGIQMALAKAGGVRSGAQLDKLQLRRNDSMQEFNYKAYLDSGNESYLPQLRSLDTLFVPASPMIGNIEVEFDAAKMSDAGDAAADRNAVKVFGEVNRPGSFSYKANISLVDLLMRAGGVTRYAGVEQIRVINHNEPNLFNLKQYLDTGDSQLLPALSSGATIFVPRQEEEIKSGANMVYVMGEVFKPGAYEGKEGATFMDILANAGGPTRFAESRQIRIIHANGEVRPFDMAAYTEGLVTQIPDIGAGDAIFVPEKTDMNEKSWLKVAPNRAVRVIGEVVRPGRFEWSDEMNLMDLLAHAGGPKSRADTANIELLIPDGRGNNRTLTFDLDKYIKQGHGESRLPKIKAGTVVRIHDLPQDPSDNKSQWVRQSSDKSIYIMGQVGAPGRYRFNSEMTFLDILAAADGPTDKADIHNIRISHSDKGRPKVTKLDLGLYFETGDQQLLPQITTGDTIYIPEKNRIWLNQTKETTVRVLGAVNRPGRYRFNDSMTLLDLLAEAGGTSSDAYINKITVVNLSCCKDQARSFDLSEFSKTADFAILPVIRNGDTVYVPDRKDSLGYKTRETIGDIFRLVSMASLLGLL</sequence>
<feature type="signal peptide" evidence="15">
    <location>
        <begin position="1"/>
        <end position="22"/>
    </location>
</feature>
<dbReference type="PANTHER" id="PTHR33619">
    <property type="entry name" value="POLYSACCHARIDE EXPORT PROTEIN GFCE-RELATED"/>
    <property type="match status" value="1"/>
</dbReference>
<dbReference type="RefSeq" id="WP_107282900.1">
    <property type="nucleotide sequence ID" value="NZ_PYMC01000004.1"/>
</dbReference>
<keyword evidence="5" id="KW-0762">Sugar transport</keyword>